<name>A0AAD3CI34_9STRA</name>
<comment type="caution">
    <text evidence="2">The sequence shown here is derived from an EMBL/GenBank/DDBJ whole genome shotgun (WGS) entry which is preliminary data.</text>
</comment>
<feature type="compositionally biased region" description="Low complexity" evidence="1">
    <location>
        <begin position="236"/>
        <end position="250"/>
    </location>
</feature>
<reference evidence="2 3" key="1">
    <citation type="journal article" date="2021" name="Sci. Rep.">
        <title>The genome of the diatom Chaetoceros tenuissimus carries an ancient integrated fragment of an extant virus.</title>
        <authorList>
            <person name="Hongo Y."/>
            <person name="Kimura K."/>
            <person name="Takaki Y."/>
            <person name="Yoshida Y."/>
            <person name="Baba S."/>
            <person name="Kobayashi G."/>
            <person name="Nagasaki K."/>
            <person name="Hano T."/>
            <person name="Tomaru Y."/>
        </authorList>
    </citation>
    <scope>NUCLEOTIDE SEQUENCE [LARGE SCALE GENOMIC DNA]</scope>
    <source>
        <strain evidence="2 3">NIES-3715</strain>
    </source>
</reference>
<feature type="compositionally biased region" description="Low complexity" evidence="1">
    <location>
        <begin position="210"/>
        <end position="224"/>
    </location>
</feature>
<dbReference type="Proteomes" id="UP001054902">
    <property type="component" value="Unassembled WGS sequence"/>
</dbReference>
<protein>
    <submittedName>
        <fullName evidence="2">Uncharacterized protein</fullName>
    </submittedName>
</protein>
<keyword evidence="3" id="KW-1185">Reference proteome</keyword>
<gene>
    <name evidence="2" type="ORF">CTEN210_03001</name>
</gene>
<dbReference type="AlphaFoldDB" id="A0AAD3CI34"/>
<feature type="region of interest" description="Disordered" evidence="1">
    <location>
        <begin position="197"/>
        <end position="253"/>
    </location>
</feature>
<evidence type="ECO:0000256" key="1">
    <source>
        <dbReference type="SAM" id="MobiDB-lite"/>
    </source>
</evidence>
<dbReference type="EMBL" id="BLLK01000022">
    <property type="protein sequence ID" value="GFH46527.1"/>
    <property type="molecule type" value="Genomic_DNA"/>
</dbReference>
<organism evidence="2 3">
    <name type="scientific">Chaetoceros tenuissimus</name>
    <dbReference type="NCBI Taxonomy" id="426638"/>
    <lineage>
        <taxon>Eukaryota</taxon>
        <taxon>Sar</taxon>
        <taxon>Stramenopiles</taxon>
        <taxon>Ochrophyta</taxon>
        <taxon>Bacillariophyta</taxon>
        <taxon>Coscinodiscophyceae</taxon>
        <taxon>Chaetocerotophycidae</taxon>
        <taxon>Chaetocerotales</taxon>
        <taxon>Chaetocerotaceae</taxon>
        <taxon>Chaetoceros</taxon>
    </lineage>
</organism>
<accession>A0AAD3CI34</accession>
<sequence>MFGILRGNKKKKSYRKSTASVYSMEEDVPCFLPEDFNFQKNREGKYVFDGEGFQEDMEGILDVLQCQGDYDDETVNTRRTKSKSSKSVTQNKNVDLTLESPTDLVRSLSNVIMGVESDDGNTLETYDYSTKKNKKFSKWNMFRKRKNKIDEESVMSEDREDGFSKIISDLSFGAINTSRFMKDDSDDDYTEEEESIISRQKSAYSKGMTRSSPSVKRSVVSRAASPHRPRLNTAPSRISSRAQSSIAKSSLGMRSAASVVSRKSYLSRATYKSRMSRKTSHSTKVKGPVEKPVVAKNTAPSVNIVQGLNTRKQYLPSPFAKKEVAKPDEFVIAISDDGDKENDNISILTDDPKLTESAKKKLEKSSVPNLGSWGFSRSSDNHSTALSYKNPKHRMVQKSMQKARTRMEYAENYLESLPKNSFKEDEKRKNRSLAKNKYADETSVVVTTRSSQGRVVKNMVSLKSGLR</sequence>
<evidence type="ECO:0000313" key="3">
    <source>
        <dbReference type="Proteomes" id="UP001054902"/>
    </source>
</evidence>
<proteinExistence type="predicted"/>
<evidence type="ECO:0000313" key="2">
    <source>
        <dbReference type="EMBL" id="GFH46527.1"/>
    </source>
</evidence>